<dbReference type="InterPro" id="IPR028282">
    <property type="entry name" value="WASH-7_central"/>
</dbReference>
<dbReference type="VEuPathDB" id="VectorBase:ADIR003375"/>
<dbReference type="PANTHER" id="PTHR31409:SF0">
    <property type="entry name" value="WASH COMPLEX SUBUNIT 4"/>
    <property type="match status" value="1"/>
</dbReference>
<keyword evidence="2" id="KW-0472">Membrane</keyword>
<feature type="domain" description="WASH complex subunit 4 N-terminal" evidence="4">
    <location>
        <begin position="19"/>
        <end position="241"/>
    </location>
</feature>
<evidence type="ECO:0000313" key="6">
    <source>
        <dbReference type="EnsemblMetazoa" id="ADIR003375-PA"/>
    </source>
</evidence>
<organism evidence="6 7">
    <name type="scientific">Anopheles dirus</name>
    <dbReference type="NCBI Taxonomy" id="7168"/>
    <lineage>
        <taxon>Eukaryota</taxon>
        <taxon>Metazoa</taxon>
        <taxon>Ecdysozoa</taxon>
        <taxon>Arthropoda</taxon>
        <taxon>Hexapoda</taxon>
        <taxon>Insecta</taxon>
        <taxon>Pterygota</taxon>
        <taxon>Neoptera</taxon>
        <taxon>Endopterygota</taxon>
        <taxon>Diptera</taxon>
        <taxon>Nematocera</taxon>
        <taxon>Culicoidea</taxon>
        <taxon>Culicidae</taxon>
        <taxon>Anophelinae</taxon>
        <taxon>Anopheles</taxon>
    </lineage>
</organism>
<protein>
    <recommendedName>
        <fullName evidence="8">CYRIA/CYRIB Rac1 binding domain-containing protein</fullName>
    </recommendedName>
</protein>
<keyword evidence="2" id="KW-0812">Transmembrane</keyword>
<dbReference type="PANTHER" id="PTHR31409">
    <property type="entry name" value="WASH COMPLEX SUBUNIT 4"/>
    <property type="match status" value="1"/>
</dbReference>
<keyword evidence="7" id="KW-1185">Reference proteome</keyword>
<evidence type="ECO:0008006" key="8">
    <source>
        <dbReference type="Google" id="ProtNLM"/>
    </source>
</evidence>
<feature type="transmembrane region" description="Helical" evidence="2">
    <location>
        <begin position="1206"/>
        <end position="1228"/>
    </location>
</feature>
<reference evidence="6" key="2">
    <citation type="submission" date="2020-05" db="UniProtKB">
        <authorList>
            <consortium name="EnsemblMetazoa"/>
        </authorList>
    </citation>
    <scope>IDENTIFICATION</scope>
    <source>
        <strain evidence="6">WRAIR2</strain>
    </source>
</reference>
<feature type="region of interest" description="Disordered" evidence="1">
    <location>
        <begin position="987"/>
        <end position="1007"/>
    </location>
</feature>
<evidence type="ECO:0000259" key="4">
    <source>
        <dbReference type="Pfam" id="PF14745"/>
    </source>
</evidence>
<keyword evidence="2" id="KW-1133">Transmembrane helix</keyword>
<dbReference type="GO" id="GO:0071203">
    <property type="term" value="C:WASH complex"/>
    <property type="evidence" value="ECO:0007669"/>
    <property type="project" value="InterPro"/>
</dbReference>
<reference evidence="7" key="1">
    <citation type="submission" date="2013-03" db="EMBL/GenBank/DDBJ databases">
        <title>The Genome Sequence of Anopheles dirus WRAIR2.</title>
        <authorList>
            <consortium name="The Broad Institute Genomics Platform"/>
            <person name="Neafsey D.E."/>
            <person name="Walton C."/>
            <person name="Walker B."/>
            <person name="Young S.K."/>
            <person name="Zeng Q."/>
            <person name="Gargeya S."/>
            <person name="Fitzgerald M."/>
            <person name="Haas B."/>
            <person name="Abouelleil A."/>
            <person name="Allen A.W."/>
            <person name="Alvarado L."/>
            <person name="Arachchi H.M."/>
            <person name="Berlin A.M."/>
            <person name="Chapman S.B."/>
            <person name="Gainer-Dewar J."/>
            <person name="Goldberg J."/>
            <person name="Griggs A."/>
            <person name="Gujja S."/>
            <person name="Hansen M."/>
            <person name="Howarth C."/>
            <person name="Imamovic A."/>
            <person name="Ireland A."/>
            <person name="Larimer J."/>
            <person name="McCowan C."/>
            <person name="Murphy C."/>
            <person name="Pearson M."/>
            <person name="Poon T.W."/>
            <person name="Priest M."/>
            <person name="Roberts A."/>
            <person name="Saif S."/>
            <person name="Shea T."/>
            <person name="Sisk P."/>
            <person name="Sykes S."/>
            <person name="Wortman J."/>
            <person name="Nusbaum C."/>
            <person name="Birren B."/>
        </authorList>
    </citation>
    <scope>NUCLEOTIDE SEQUENCE [LARGE SCALE GENOMIC DNA]</scope>
    <source>
        <strain evidence="7">WRAIR2</strain>
    </source>
</reference>
<evidence type="ECO:0000259" key="5">
    <source>
        <dbReference type="Pfam" id="PF14746"/>
    </source>
</evidence>
<evidence type="ECO:0000313" key="7">
    <source>
        <dbReference type="Proteomes" id="UP000075884"/>
    </source>
</evidence>
<dbReference type="Pfam" id="PF14746">
    <property type="entry name" value="WASH-7_C"/>
    <property type="match status" value="1"/>
</dbReference>
<feature type="domain" description="WASH complex subunit 7 C-terminal" evidence="5">
    <location>
        <begin position="1029"/>
        <end position="1200"/>
    </location>
</feature>
<dbReference type="EnsemblMetazoa" id="ADIR003375-RA">
    <property type="protein sequence ID" value="ADIR003375-PA"/>
    <property type="gene ID" value="ADIR003375"/>
</dbReference>
<dbReference type="AlphaFoldDB" id="A0A182N6V2"/>
<name>A0A182N6V2_9DIPT</name>
<dbReference type="GO" id="GO:0005768">
    <property type="term" value="C:endosome"/>
    <property type="evidence" value="ECO:0007669"/>
    <property type="project" value="TreeGrafter"/>
</dbReference>
<dbReference type="InterPro" id="IPR028283">
    <property type="entry name" value="WASH-7_C"/>
</dbReference>
<accession>A0A182N6V2</accession>
<dbReference type="Pfam" id="PF14744">
    <property type="entry name" value="WASH-7_mid"/>
    <property type="match status" value="1"/>
</dbReference>
<dbReference type="STRING" id="7168.A0A182N6V2"/>
<dbReference type="InterPro" id="IPR027307">
    <property type="entry name" value="WASH7"/>
</dbReference>
<evidence type="ECO:0000256" key="1">
    <source>
        <dbReference type="SAM" id="MobiDB-lite"/>
    </source>
</evidence>
<dbReference type="Proteomes" id="UP000075884">
    <property type="component" value="Unassembled WGS sequence"/>
</dbReference>
<dbReference type="InterPro" id="IPR028191">
    <property type="entry name" value="WASH-4_N"/>
</dbReference>
<feature type="domain" description="WASH complex subunit 4 N-terminal" evidence="4">
    <location>
        <begin position="288"/>
        <end position="604"/>
    </location>
</feature>
<dbReference type="GO" id="GO:0007032">
    <property type="term" value="P:endosome organization"/>
    <property type="evidence" value="ECO:0007669"/>
    <property type="project" value="TreeGrafter"/>
</dbReference>
<evidence type="ECO:0000259" key="3">
    <source>
        <dbReference type="Pfam" id="PF14744"/>
    </source>
</evidence>
<proteinExistence type="predicted"/>
<feature type="domain" description="WASH complex subunit 7 central" evidence="3">
    <location>
        <begin position="724"/>
        <end position="986"/>
    </location>
</feature>
<evidence type="ECO:0000256" key="2">
    <source>
        <dbReference type="SAM" id="Phobius"/>
    </source>
</evidence>
<sequence length="1240" mass="139236">MEALVSSSHLYASQIKEYGHFLKDYDQKLSQLHLPETLSTGPVPSIVRLDYACGNEQLPVARMIESNSINSGKSSNAATATSNLPLNKILSTFGQLCREIDCLEQEIRTLVRAIYDRTEPLRNVAGDPDNPERPHLLWIAQNMDLMATVQCHYERLRDVGVLVLRQIGAFFDEEAAYGRGKRTKKNGLDGKALPSLEVDYLFDYIGKLLRITLGLDQMLWKTSLKAHWRRFAQKLRQPMKNGAPSNKAGYRDLLFVCQAMGFWIGDEAAPEVTGEKRLLEALYKVKTRFDPVCSGEAFSDRFVKFLKRKLSNLTAGLRNTTNGVDFTQSDGVIGVNMLLNFALYLFLPIEQRMLKNLFELNVKFPLIPLEDNFPWLPDEFIQQHGHKLLRDFDASAAPISVSTPLSTSFDYQRARDAQLQALEKSATPTVLCLHAASWLVEAHLHLRNRPPAPAPGTAPHEDGNFTLEKLRSKCGLLLEGIWLVREMEYVVGTLYALYGRRSTEKTDKLIQYRRLVVEFLLSSTRRAVTVPCLQFIVQHQQHKIYTIVNSAKKKLLREAKDSKSTAGGSLWLEKLATIDILEKCLHGPATPDRVGMAQLTIALCHGSAPTSGTPLLALSDDAYRKVESLLDRLATFIAWEQQCSRLDIAGKCTPLLSADSAFRSDALTGSIVPMSNRIEAFIRWDFHGKWHQIEPFDPFRDGTGDTAATSTTVADQNHTQKLVFAFLRTKLAQESGGRWFCARHSVAQHLSDVFYTLSTISPSEWRIYREMRTIVDRKYGIRLVEDQLPRTTAEDRRGPRGHGKDDDVLALMEDFEQFIGAYGYDLHGQLFIERQQAAAGGGLLNVVKIEHIANSIKRHGPGIISTVVNYAFQFLRQKLFTFSHFLYDEQIHSPLAADAKKLANEGGPSAGGTATTASVTTATYTYDRALAFNRRIRNLGLSDDGDTYVDLFRKLICQIGNAMAFIRMLHGGALHECTGAAEFVSNPPMAAEQSSEEDGAGPIAPQDDRSAVGIWRQDMATVRASWRLENEFFRLLINAFEGFRRRRTNPADGDADSAPVDSFAHLELFYLIIPPLTISYVEAMLKAKETIAKKDRHGTLLPTDDGFVMGLSYLLTLLNQTAAFNSLHWFKEVHTKYGREMAKLNQQTAGSNPLQSVAVTDPSDEKMLPTVSLTRKRLNAMQHEFELLQYNLSSSKIFFNFFLSRFFLFLLSSSLPLLLLLLLLLVLLSESSGELDRDRE</sequence>
<dbReference type="Pfam" id="PF14745">
    <property type="entry name" value="WASH-4_N"/>
    <property type="match status" value="2"/>
</dbReference>
<dbReference type="GO" id="GO:0016197">
    <property type="term" value="P:endosomal transport"/>
    <property type="evidence" value="ECO:0007669"/>
    <property type="project" value="TreeGrafter"/>
</dbReference>